<reference evidence="3 4" key="1">
    <citation type="journal article" date="2020" name="Nature">
        <title>Six reference-quality genomes reveal evolution of bat adaptations.</title>
        <authorList>
            <person name="Jebb D."/>
            <person name="Huang Z."/>
            <person name="Pippel M."/>
            <person name="Hughes G.M."/>
            <person name="Lavrichenko K."/>
            <person name="Devanna P."/>
            <person name="Winkler S."/>
            <person name="Jermiin L.S."/>
            <person name="Skirmuntt E.C."/>
            <person name="Katzourakis A."/>
            <person name="Burkitt-Gray L."/>
            <person name="Ray D.A."/>
            <person name="Sullivan K.A.M."/>
            <person name="Roscito J.G."/>
            <person name="Kirilenko B.M."/>
            <person name="Davalos L.M."/>
            <person name="Corthals A.P."/>
            <person name="Power M.L."/>
            <person name="Jones G."/>
            <person name="Ransome R.D."/>
            <person name="Dechmann D.K.N."/>
            <person name="Locatelli A.G."/>
            <person name="Puechmaille S.J."/>
            <person name="Fedrigo O."/>
            <person name="Jarvis E.D."/>
            <person name="Hiller M."/>
            <person name="Vernes S.C."/>
            <person name="Myers E.W."/>
            <person name="Teeling E.C."/>
        </authorList>
    </citation>
    <scope>NUCLEOTIDE SEQUENCE [LARGE SCALE GENOMIC DNA]</scope>
    <source>
        <strain evidence="3">MRhiFer1</strain>
        <tissue evidence="3">Lung</tissue>
    </source>
</reference>
<proteinExistence type="predicted"/>
<organism evidence="3 4">
    <name type="scientific">Rhinolophus ferrumequinum</name>
    <name type="common">Greater horseshoe bat</name>
    <dbReference type="NCBI Taxonomy" id="59479"/>
    <lineage>
        <taxon>Eukaryota</taxon>
        <taxon>Metazoa</taxon>
        <taxon>Chordata</taxon>
        <taxon>Craniata</taxon>
        <taxon>Vertebrata</taxon>
        <taxon>Euteleostomi</taxon>
        <taxon>Mammalia</taxon>
        <taxon>Eutheria</taxon>
        <taxon>Laurasiatheria</taxon>
        <taxon>Chiroptera</taxon>
        <taxon>Yinpterochiroptera</taxon>
        <taxon>Rhinolophoidea</taxon>
        <taxon>Rhinolophidae</taxon>
        <taxon>Rhinolophinae</taxon>
        <taxon>Rhinolophus</taxon>
    </lineage>
</organism>
<dbReference type="AlphaFoldDB" id="A0A7J7TDU7"/>
<gene>
    <name evidence="3" type="ORF">mRhiFer1_008954</name>
</gene>
<name>A0A7J7TDU7_RHIFE</name>
<feature type="region of interest" description="Disordered" evidence="1">
    <location>
        <begin position="79"/>
        <end position="120"/>
    </location>
</feature>
<evidence type="ECO:0000313" key="3">
    <source>
        <dbReference type="EMBL" id="KAF6298919.1"/>
    </source>
</evidence>
<evidence type="ECO:0000256" key="1">
    <source>
        <dbReference type="SAM" id="MobiDB-lite"/>
    </source>
</evidence>
<accession>A0A7J7TDU7</accession>
<protein>
    <recommendedName>
        <fullName evidence="5">Secreted protein</fullName>
    </recommendedName>
</protein>
<sequence length="135" mass="15366">MWDHSQPSLLPSSAWMCSVWVLAANSTSSPALIRGLYNETREEEEWRWRGRNRPGWQAPHQAFPLGRLVATVLSSHSSEYTFTTSRHRQTTRPRSSPRVPNSPLSPTYLVPTRKPPPSLLLRSYHSTQVSSNSKL</sequence>
<feature type="signal peptide" evidence="2">
    <location>
        <begin position="1"/>
        <end position="23"/>
    </location>
</feature>
<evidence type="ECO:0008006" key="5">
    <source>
        <dbReference type="Google" id="ProtNLM"/>
    </source>
</evidence>
<evidence type="ECO:0000313" key="4">
    <source>
        <dbReference type="Proteomes" id="UP000585614"/>
    </source>
</evidence>
<evidence type="ECO:0000256" key="2">
    <source>
        <dbReference type="SAM" id="SignalP"/>
    </source>
</evidence>
<feature type="chain" id="PRO_5029672394" description="Secreted protein" evidence="2">
    <location>
        <begin position="24"/>
        <end position="135"/>
    </location>
</feature>
<feature type="compositionally biased region" description="Low complexity" evidence="1">
    <location>
        <begin position="92"/>
        <end position="106"/>
    </location>
</feature>
<comment type="caution">
    <text evidence="3">The sequence shown here is derived from an EMBL/GenBank/DDBJ whole genome shotgun (WGS) entry which is preliminary data.</text>
</comment>
<keyword evidence="2" id="KW-0732">Signal</keyword>
<dbReference type="Proteomes" id="UP000585614">
    <property type="component" value="Unassembled WGS sequence"/>
</dbReference>
<dbReference type="EMBL" id="JACAGC010000020">
    <property type="protein sequence ID" value="KAF6298919.1"/>
    <property type="molecule type" value="Genomic_DNA"/>
</dbReference>